<proteinExistence type="predicted"/>
<gene>
    <name evidence="2" type="ORF">QYF49_07180</name>
</gene>
<evidence type="ECO:0000313" key="2">
    <source>
        <dbReference type="EMBL" id="MDN4072813.1"/>
    </source>
</evidence>
<evidence type="ECO:0000313" key="3">
    <source>
        <dbReference type="Proteomes" id="UP001168694"/>
    </source>
</evidence>
<evidence type="ECO:0000256" key="1">
    <source>
        <dbReference type="SAM" id="MobiDB-lite"/>
    </source>
</evidence>
<feature type="compositionally biased region" description="Basic and acidic residues" evidence="1">
    <location>
        <begin position="39"/>
        <end position="57"/>
    </location>
</feature>
<protein>
    <submittedName>
        <fullName evidence="2">Uncharacterized protein</fullName>
    </submittedName>
</protein>
<reference evidence="2" key="1">
    <citation type="submission" date="2023-06" db="EMBL/GenBank/DDBJ databases">
        <title>Draft Genome Sequences of Representative Paenibacillus Polymyxa, Bacillus cereus, Fictibacillus sp., and Brevibacillus agri Strains Isolated from Amazonian Dark Earth.</title>
        <authorList>
            <person name="Pellegrinetti T.A."/>
            <person name="Cunha I.C.M."/>
            <person name="Chaves M.G."/>
            <person name="Freitas A.S."/>
            <person name="Silva A.V.R."/>
            <person name="Tsai S.M."/>
            <person name="Mendes L.W."/>
        </authorList>
    </citation>
    <scope>NUCLEOTIDE SEQUENCE</scope>
    <source>
        <strain evidence="2">CENA-BCM004</strain>
    </source>
</reference>
<sequence>MMGLSLFIFFLLLFAFFIDWRRKKNNNQLNRSTHPGAKPGEDSNHLMGDNRYDGGGP</sequence>
<comment type="caution">
    <text evidence="2">The sequence shown here is derived from an EMBL/GenBank/DDBJ whole genome shotgun (WGS) entry which is preliminary data.</text>
</comment>
<dbReference type="Proteomes" id="UP001168694">
    <property type="component" value="Unassembled WGS sequence"/>
</dbReference>
<name>A0ABT8E4I8_9BACL</name>
<organism evidence="2 3">
    <name type="scientific">Fictibacillus terranigra</name>
    <dbReference type="NCBI Taxonomy" id="3058424"/>
    <lineage>
        <taxon>Bacteria</taxon>
        <taxon>Bacillati</taxon>
        <taxon>Bacillota</taxon>
        <taxon>Bacilli</taxon>
        <taxon>Bacillales</taxon>
        <taxon>Fictibacillaceae</taxon>
        <taxon>Fictibacillus</taxon>
    </lineage>
</organism>
<keyword evidence="3" id="KW-1185">Reference proteome</keyword>
<accession>A0ABT8E4I8</accession>
<dbReference type="EMBL" id="JAUHLN010000001">
    <property type="protein sequence ID" value="MDN4072813.1"/>
    <property type="molecule type" value="Genomic_DNA"/>
</dbReference>
<dbReference type="RefSeq" id="WP_290398899.1">
    <property type="nucleotide sequence ID" value="NZ_JAUHLN010000001.1"/>
</dbReference>
<feature type="region of interest" description="Disordered" evidence="1">
    <location>
        <begin position="27"/>
        <end position="57"/>
    </location>
</feature>